<sequence>MEPAQLNVQVWDPLTLANGTSPPWRVTVATFTWRAVPNQDVPSSVTSAFQVFRQQYETNKRTMTATILSLCGLLQNRLERFFDTDGIIRKLRSESTAITSRDAASSSCTEERAIQTLWKQLTVLSLTRVLASAYVYCLLQALVCIQVNLLGRYLSLATALARSERYGRRPDSSSPLPTEAALLTELLALPGASQAQPLRQVQRAYLRVARKLGEVNFLETLVTRKLMRAMRSELDERDWDLQTSLRVSDLASLWHGACCRLEKCQDIQAVAVDTTQRVDDIETKQLSPSAEEHSATPVHEREHRKGLWMASILQQLVQESRQSLVVELLRSEQMSTETGSPRFETHTELASRASVTDTSLQQATAAAECAFG</sequence>
<dbReference type="GO" id="GO:0045046">
    <property type="term" value="P:protein import into peroxisome membrane"/>
    <property type="evidence" value="ECO:0007669"/>
    <property type="project" value="TreeGrafter"/>
</dbReference>
<evidence type="ECO:0000313" key="3">
    <source>
        <dbReference type="Proteomes" id="UP000530660"/>
    </source>
</evidence>
<accession>A0A7J7IDG5</accession>
<proteinExistence type="predicted"/>
<dbReference type="Proteomes" id="UP000530660">
    <property type="component" value="Unassembled WGS sequence"/>
</dbReference>
<dbReference type="InterPro" id="IPR006966">
    <property type="entry name" value="Peroxin-3"/>
</dbReference>
<comment type="caution">
    <text evidence="2">The sequence shown here is derived from an EMBL/GenBank/DDBJ whole genome shotgun (WGS) entry which is preliminary data.</text>
</comment>
<protein>
    <submittedName>
        <fullName evidence="2">Uncharacterized protein</fullName>
    </submittedName>
</protein>
<dbReference type="Pfam" id="PF04882">
    <property type="entry name" value="Peroxin-3"/>
    <property type="match status" value="1"/>
</dbReference>
<dbReference type="GO" id="GO:0030674">
    <property type="term" value="F:protein-macromolecule adaptor activity"/>
    <property type="evidence" value="ECO:0007669"/>
    <property type="project" value="TreeGrafter"/>
</dbReference>
<dbReference type="GO" id="GO:0005778">
    <property type="term" value="C:peroxisomal membrane"/>
    <property type="evidence" value="ECO:0007669"/>
    <property type="project" value="InterPro"/>
</dbReference>
<gene>
    <name evidence="2" type="ORF">F1559_002527</name>
</gene>
<evidence type="ECO:0000313" key="2">
    <source>
        <dbReference type="EMBL" id="KAF6000597.1"/>
    </source>
</evidence>
<name>A0A7J7IDG5_9RHOD</name>
<dbReference type="PANTHER" id="PTHR28080:SF1">
    <property type="entry name" value="PEROXISOMAL BIOGENESIS FACTOR 3"/>
    <property type="match status" value="1"/>
</dbReference>
<keyword evidence="3" id="KW-1185">Reference proteome</keyword>
<dbReference type="OrthoDB" id="10540413at2759"/>
<feature type="region of interest" description="Disordered" evidence="1">
    <location>
        <begin position="335"/>
        <end position="356"/>
    </location>
</feature>
<evidence type="ECO:0000256" key="1">
    <source>
        <dbReference type="SAM" id="MobiDB-lite"/>
    </source>
</evidence>
<dbReference type="EMBL" id="VWRR01000019">
    <property type="protein sequence ID" value="KAF6000597.1"/>
    <property type="molecule type" value="Genomic_DNA"/>
</dbReference>
<reference evidence="2 3" key="1">
    <citation type="journal article" date="2020" name="J. Phycol.">
        <title>Comparative genome analysis reveals Cyanidiococcus gen. nov., a new extremophilic red algal genus sister to Cyanidioschyzon (Cyanidioschyzonaceae, Rhodophyta).</title>
        <authorList>
            <person name="Liu S.-L."/>
            <person name="Chiang Y.-R."/>
            <person name="Yoon H.S."/>
            <person name="Fu H.-Y."/>
        </authorList>
    </citation>
    <scope>NUCLEOTIDE SEQUENCE [LARGE SCALE GENOMIC DNA]</scope>
    <source>
        <strain evidence="2 3">THAL066</strain>
    </source>
</reference>
<dbReference type="PANTHER" id="PTHR28080">
    <property type="entry name" value="PEROXISOMAL BIOGENESIS FACTOR 3"/>
    <property type="match status" value="1"/>
</dbReference>
<organism evidence="2 3">
    <name type="scientific">Cyanidiococcus yangmingshanensis</name>
    <dbReference type="NCBI Taxonomy" id="2690220"/>
    <lineage>
        <taxon>Eukaryota</taxon>
        <taxon>Rhodophyta</taxon>
        <taxon>Bangiophyceae</taxon>
        <taxon>Cyanidiales</taxon>
        <taxon>Cyanidiaceae</taxon>
        <taxon>Cyanidiococcus</taxon>
    </lineage>
</organism>
<dbReference type="AlphaFoldDB" id="A0A7J7IDG5"/>